<dbReference type="EMBL" id="KJ019142">
    <property type="protein sequence ID" value="AIX41313.1"/>
    <property type="molecule type" value="Genomic_DNA"/>
</dbReference>
<protein>
    <submittedName>
        <fullName evidence="2">Uncharacterized protein</fullName>
    </submittedName>
</protein>
<evidence type="ECO:0000313" key="2">
    <source>
        <dbReference type="EMBL" id="AIX44870.1"/>
    </source>
</evidence>
<sequence length="54" mass="6542">MSMIKQRLYEVDIAPTEEDMAEYELYCYYQDMVERYNTTAPEKFLEEAFGEEVE</sequence>
<accession>A0A0E3G635</accession>
<dbReference type="EMBL" id="KJ019155">
    <property type="protein sequence ID" value="AIX44870.1"/>
    <property type="molecule type" value="Genomic_DNA"/>
</dbReference>
<proteinExistence type="predicted"/>
<reference evidence="3 4" key="1">
    <citation type="submission" date="2013-12" db="EMBL/GenBank/DDBJ databases">
        <title>Ecological redundancy of diverse viral populations within a natural community.</title>
        <authorList>
            <person name="Gregory A.C."/>
            <person name="LaButti K."/>
            <person name="Copeland A."/>
            <person name="Woyke T."/>
            <person name="Sullivan M.B."/>
        </authorList>
    </citation>
    <scope>NUCLEOTIDE SEQUENCE [LARGE SCALE GENOMIC DNA]</scope>
    <source>
        <strain evidence="1">Syn7803C11</strain>
        <strain evidence="2">Syn7803C29</strain>
    </source>
</reference>
<evidence type="ECO:0000313" key="1">
    <source>
        <dbReference type="EMBL" id="AIX41313.1"/>
    </source>
</evidence>
<evidence type="ECO:0000313" key="3">
    <source>
        <dbReference type="Proteomes" id="UP000185301"/>
    </source>
</evidence>
<gene>
    <name evidence="1" type="ORF">Syn7803C11_232</name>
    <name evidence="2" type="ORF">Syn7803C29_233</name>
</gene>
<organism evidence="2 4">
    <name type="scientific">Synechococcus phage ACG-2014f</name>
    <dbReference type="NCBI Taxonomy" id="1493511"/>
    <lineage>
        <taxon>Viruses</taxon>
        <taxon>Duplodnaviria</taxon>
        <taxon>Heunggongvirae</taxon>
        <taxon>Uroviricota</taxon>
        <taxon>Caudoviricetes</taxon>
        <taxon>Pantevenvirales</taxon>
        <taxon>Kyanoviridae</taxon>
        <taxon>Atlauavirus</taxon>
        <taxon>Atlauavirus tusconc8</taxon>
    </lineage>
</organism>
<dbReference type="Proteomes" id="UP000185303">
    <property type="component" value="Segment"/>
</dbReference>
<name>A0A0E3G635_9CAUD</name>
<evidence type="ECO:0000313" key="4">
    <source>
        <dbReference type="Proteomes" id="UP000185303"/>
    </source>
</evidence>
<dbReference type="Proteomes" id="UP000185301">
    <property type="component" value="Segment"/>
</dbReference>